<dbReference type="AlphaFoldDB" id="A0AAV6Z1T7"/>
<reference evidence="1" key="1">
    <citation type="thesis" date="2020" institute="ProQuest LLC" country="789 East Eisenhower Parkway, Ann Arbor, MI, USA">
        <title>Comparative Genomics and Chromosome Evolution.</title>
        <authorList>
            <person name="Mudd A.B."/>
        </authorList>
    </citation>
    <scope>NUCLEOTIDE SEQUENCE</scope>
    <source>
        <strain evidence="1">237g6f4</strain>
        <tissue evidence="1">Blood</tissue>
    </source>
</reference>
<protein>
    <submittedName>
        <fullName evidence="1">Uncharacterized protein</fullName>
    </submittedName>
</protein>
<evidence type="ECO:0000313" key="1">
    <source>
        <dbReference type="EMBL" id="KAG8543552.1"/>
    </source>
</evidence>
<dbReference type="Proteomes" id="UP000824782">
    <property type="component" value="Unassembled WGS sequence"/>
</dbReference>
<organism evidence="1 2">
    <name type="scientific">Engystomops pustulosus</name>
    <name type="common">Tungara frog</name>
    <name type="synonym">Physalaemus pustulosus</name>
    <dbReference type="NCBI Taxonomy" id="76066"/>
    <lineage>
        <taxon>Eukaryota</taxon>
        <taxon>Metazoa</taxon>
        <taxon>Chordata</taxon>
        <taxon>Craniata</taxon>
        <taxon>Vertebrata</taxon>
        <taxon>Euteleostomi</taxon>
        <taxon>Amphibia</taxon>
        <taxon>Batrachia</taxon>
        <taxon>Anura</taxon>
        <taxon>Neobatrachia</taxon>
        <taxon>Hyloidea</taxon>
        <taxon>Leptodactylidae</taxon>
        <taxon>Leiuperinae</taxon>
        <taxon>Engystomops</taxon>
    </lineage>
</organism>
<name>A0AAV6Z1T7_ENGPU</name>
<evidence type="ECO:0000313" key="2">
    <source>
        <dbReference type="Proteomes" id="UP000824782"/>
    </source>
</evidence>
<accession>A0AAV6Z1T7</accession>
<proteinExistence type="predicted"/>
<gene>
    <name evidence="1" type="ORF">GDO81_024349</name>
</gene>
<dbReference type="EMBL" id="WNYA01003221">
    <property type="protein sequence ID" value="KAG8543552.1"/>
    <property type="molecule type" value="Genomic_DNA"/>
</dbReference>
<keyword evidence="2" id="KW-1185">Reference proteome</keyword>
<comment type="caution">
    <text evidence="1">The sequence shown here is derived from an EMBL/GenBank/DDBJ whole genome shotgun (WGS) entry which is preliminary data.</text>
</comment>
<sequence length="85" mass="9681">MSHLLQIKIRINKCNYSLNSIYIKLLFLGLDHGIVTTLVIEPDWCVCVCFFFVFADATNFPFHISVCACLEITISDPKGKNIELE</sequence>